<keyword evidence="2" id="KW-0472">Membrane</keyword>
<evidence type="ECO:0000256" key="1">
    <source>
        <dbReference type="ARBA" id="ARBA00005801"/>
    </source>
</evidence>
<gene>
    <name evidence="4" type="ORF">SAMN05660826_00991</name>
</gene>
<dbReference type="Proteomes" id="UP000184375">
    <property type="component" value="Unassembled WGS sequence"/>
</dbReference>
<organism evidence="4 5">
    <name type="scientific">Caldanaerovirga acetigignens</name>
    <dbReference type="NCBI Taxonomy" id="447595"/>
    <lineage>
        <taxon>Bacteria</taxon>
        <taxon>Bacillati</taxon>
        <taxon>Bacillota</taxon>
        <taxon>Clostridia</taxon>
        <taxon>Thermosediminibacterales</taxon>
        <taxon>Thermosediminibacteraceae</taxon>
        <taxon>Caldanaerovirga</taxon>
    </lineage>
</organism>
<feature type="transmembrane region" description="Helical" evidence="2">
    <location>
        <begin position="56"/>
        <end position="75"/>
    </location>
</feature>
<evidence type="ECO:0000259" key="3">
    <source>
        <dbReference type="Pfam" id="PF01478"/>
    </source>
</evidence>
<feature type="transmembrane region" description="Helical" evidence="2">
    <location>
        <begin position="151"/>
        <end position="169"/>
    </location>
</feature>
<keyword evidence="2" id="KW-0812">Transmembrane</keyword>
<comment type="similarity">
    <text evidence="1">Belongs to the peptidase A24 family.</text>
</comment>
<dbReference type="PANTHER" id="PTHR30487:SF0">
    <property type="entry name" value="PREPILIN LEADER PEPTIDASE_N-METHYLTRANSFERASE-RELATED"/>
    <property type="match status" value="1"/>
</dbReference>
<dbReference type="Pfam" id="PF01478">
    <property type="entry name" value="Peptidase_A24"/>
    <property type="match status" value="1"/>
</dbReference>
<feature type="transmembrane region" description="Helical" evidence="2">
    <location>
        <begin position="90"/>
        <end position="109"/>
    </location>
</feature>
<keyword evidence="5" id="KW-1185">Reference proteome</keyword>
<proteinExistence type="inferred from homology"/>
<dbReference type="GO" id="GO:0006465">
    <property type="term" value="P:signal peptide processing"/>
    <property type="evidence" value="ECO:0007669"/>
    <property type="project" value="TreeGrafter"/>
</dbReference>
<dbReference type="STRING" id="447595.SAMN05660826_00991"/>
<dbReference type="InterPro" id="IPR050882">
    <property type="entry name" value="Prepilin_peptidase/N-MTase"/>
</dbReference>
<evidence type="ECO:0000256" key="2">
    <source>
        <dbReference type="SAM" id="Phobius"/>
    </source>
</evidence>
<dbReference type="InterPro" id="IPR000045">
    <property type="entry name" value="Prepilin_IV_endopep_pep"/>
</dbReference>
<dbReference type="AlphaFoldDB" id="A0A1M7IQ21"/>
<evidence type="ECO:0000313" key="4">
    <source>
        <dbReference type="EMBL" id="SHM42830.1"/>
    </source>
</evidence>
<dbReference type="PANTHER" id="PTHR30487">
    <property type="entry name" value="TYPE 4 PREPILIN-LIKE PROTEINS LEADER PEPTIDE-PROCESSING ENZYME"/>
    <property type="match status" value="1"/>
</dbReference>
<feature type="transmembrane region" description="Helical" evidence="2">
    <location>
        <begin position="27"/>
        <end position="44"/>
    </location>
</feature>
<dbReference type="GO" id="GO:0004190">
    <property type="term" value="F:aspartic-type endopeptidase activity"/>
    <property type="evidence" value="ECO:0007669"/>
    <property type="project" value="InterPro"/>
</dbReference>
<dbReference type="GO" id="GO:0005886">
    <property type="term" value="C:plasma membrane"/>
    <property type="evidence" value="ECO:0007669"/>
    <property type="project" value="TreeGrafter"/>
</dbReference>
<accession>A0A1M7IQ21</accession>
<protein>
    <submittedName>
        <fullName evidence="4">Prepilin peptidase CpaA</fullName>
    </submittedName>
</protein>
<name>A0A1M7IQ21_9FIRM</name>
<sequence>MVLDALLFALLGISVYTDLKHKKIYNIVLLPAVVVAIFLNFYFLGIRGGLESLKGMLLGALLLILPFALGGMGGGDVKLMAVVGAFKGPAFVWNAFIFSAVAGGILALAAMVAEGKVLCRLRAVFLTLFSLLGFIPRGLDLLDSGKKSSPSLPYGIAIAAGTLMAYLWGR</sequence>
<keyword evidence="2" id="KW-1133">Transmembrane helix</keyword>
<feature type="transmembrane region" description="Helical" evidence="2">
    <location>
        <begin position="121"/>
        <end position="139"/>
    </location>
</feature>
<dbReference type="Gene3D" id="1.20.120.1220">
    <property type="match status" value="1"/>
</dbReference>
<evidence type="ECO:0000313" key="5">
    <source>
        <dbReference type="Proteomes" id="UP000184375"/>
    </source>
</evidence>
<reference evidence="5" key="1">
    <citation type="submission" date="2016-11" db="EMBL/GenBank/DDBJ databases">
        <authorList>
            <person name="Varghese N."/>
            <person name="Submissions S."/>
        </authorList>
    </citation>
    <scope>NUCLEOTIDE SEQUENCE [LARGE SCALE GENOMIC DNA]</scope>
    <source>
        <strain evidence="5">DSM 18802</strain>
    </source>
</reference>
<dbReference type="EMBL" id="FRCR01000005">
    <property type="protein sequence ID" value="SHM42830.1"/>
    <property type="molecule type" value="Genomic_DNA"/>
</dbReference>
<feature type="domain" description="Prepilin type IV endopeptidase peptidase" evidence="3">
    <location>
        <begin position="6"/>
        <end position="108"/>
    </location>
</feature>